<dbReference type="InterPro" id="IPR000757">
    <property type="entry name" value="Beta-glucanase-like"/>
</dbReference>
<dbReference type="GO" id="GO:0004553">
    <property type="term" value="F:hydrolase activity, hydrolyzing O-glycosyl compounds"/>
    <property type="evidence" value="ECO:0007669"/>
    <property type="project" value="InterPro"/>
</dbReference>
<dbReference type="Gramene" id="KVI11365">
    <property type="protein sequence ID" value="KVI11365"/>
    <property type="gene ID" value="Ccrd_010226"/>
</dbReference>
<organism evidence="2 3">
    <name type="scientific">Cynara cardunculus var. scolymus</name>
    <name type="common">Globe artichoke</name>
    <name type="synonym">Cynara scolymus</name>
    <dbReference type="NCBI Taxonomy" id="59895"/>
    <lineage>
        <taxon>Eukaryota</taxon>
        <taxon>Viridiplantae</taxon>
        <taxon>Streptophyta</taxon>
        <taxon>Embryophyta</taxon>
        <taxon>Tracheophyta</taxon>
        <taxon>Spermatophyta</taxon>
        <taxon>Magnoliopsida</taxon>
        <taxon>eudicotyledons</taxon>
        <taxon>Gunneridae</taxon>
        <taxon>Pentapetalae</taxon>
        <taxon>asterids</taxon>
        <taxon>campanulids</taxon>
        <taxon>Asterales</taxon>
        <taxon>Asteraceae</taxon>
        <taxon>Carduoideae</taxon>
        <taxon>Cardueae</taxon>
        <taxon>Carduinae</taxon>
        <taxon>Cynara</taxon>
    </lineage>
</organism>
<dbReference type="InterPro" id="IPR013320">
    <property type="entry name" value="ConA-like_dom_sf"/>
</dbReference>
<name>A0A103YLS2_CYNCS</name>
<comment type="caution">
    <text evidence="2">The sequence shown here is derived from an EMBL/GenBank/DDBJ whole genome shotgun (WGS) entry which is preliminary data.</text>
</comment>
<dbReference type="AlphaFoldDB" id="A0A103YLS2"/>
<dbReference type="Gene3D" id="2.60.120.200">
    <property type="match status" value="1"/>
</dbReference>
<dbReference type="STRING" id="59895.A0A103YLS2"/>
<dbReference type="Pfam" id="PF00722">
    <property type="entry name" value="Glyco_hydro_16"/>
    <property type="match status" value="1"/>
</dbReference>
<dbReference type="EMBL" id="LEKV01000271">
    <property type="protein sequence ID" value="KVI11365.1"/>
    <property type="molecule type" value="Genomic_DNA"/>
</dbReference>
<dbReference type="SUPFAM" id="SSF49899">
    <property type="entry name" value="Concanavalin A-like lectins/glucanases"/>
    <property type="match status" value="1"/>
</dbReference>
<reference evidence="2 3" key="1">
    <citation type="journal article" date="2016" name="Sci. Rep.">
        <title>The genome sequence of the outbreeding globe artichoke constructed de novo incorporating a phase-aware low-pass sequencing strategy of F1 progeny.</title>
        <authorList>
            <person name="Scaglione D."/>
            <person name="Reyes-Chin-Wo S."/>
            <person name="Acquadro A."/>
            <person name="Froenicke L."/>
            <person name="Portis E."/>
            <person name="Beitel C."/>
            <person name="Tirone M."/>
            <person name="Mauro R."/>
            <person name="Lo Monaco A."/>
            <person name="Mauromicale G."/>
            <person name="Faccioli P."/>
            <person name="Cattivelli L."/>
            <person name="Rieseberg L."/>
            <person name="Michelmore R."/>
            <person name="Lanteri S."/>
        </authorList>
    </citation>
    <scope>NUCLEOTIDE SEQUENCE [LARGE SCALE GENOMIC DNA]</scope>
    <source>
        <strain evidence="2">2C</strain>
    </source>
</reference>
<dbReference type="GO" id="GO:0005975">
    <property type="term" value="P:carbohydrate metabolic process"/>
    <property type="evidence" value="ECO:0007669"/>
    <property type="project" value="InterPro"/>
</dbReference>
<evidence type="ECO:0000259" key="1">
    <source>
        <dbReference type="Pfam" id="PF00722"/>
    </source>
</evidence>
<protein>
    <submittedName>
        <fullName evidence="2">Concanavalin A-like lectin/glucanase superfamily</fullName>
    </submittedName>
</protein>
<accession>A0A103YLS2</accession>
<feature type="domain" description="GH16" evidence="1">
    <location>
        <begin position="30"/>
        <end position="63"/>
    </location>
</feature>
<evidence type="ECO:0000313" key="2">
    <source>
        <dbReference type="EMBL" id="KVI11365.1"/>
    </source>
</evidence>
<gene>
    <name evidence="2" type="ORF">Ccrd_010226</name>
</gene>
<proteinExistence type="predicted"/>
<evidence type="ECO:0000313" key="3">
    <source>
        <dbReference type="Proteomes" id="UP000243975"/>
    </source>
</evidence>
<sequence length="64" mass="7225">MCFYVKLRLACIKGRVGTSINKETTIVCRAGFWSKSKYMFGKFNIQIKLVEGDFAGTVTAFYVS</sequence>
<dbReference type="Proteomes" id="UP000243975">
    <property type="component" value="Unassembled WGS sequence"/>
</dbReference>
<keyword evidence="3" id="KW-1185">Reference proteome</keyword>